<proteinExistence type="predicted"/>
<gene>
    <name evidence="2" type="ORF">TRAPUB_2843</name>
</gene>
<comment type="caution">
    <text evidence="2">The sequence shown here is derived from an EMBL/GenBank/DDBJ whole genome shotgun (WGS) entry which is preliminary data.</text>
</comment>
<sequence length="625" mass="68913">EHRFDSTDDQLYTAVDAILKEKKVVDCIRDLESWSIAIHELPELPPPKAATPNQLKKAYEGRVTDAYLGDCPKMGRGFSAGQVGKPRNLALIIYHVSSEPQHRPLSRPFSPVQEHYDQQALRNKIASTGKRRKAPSTEGTVERLRDTQKPTVPAAIHNGRPLSLTGMPPSIYHPAFTTFLRVMHETQKFTREELRTARSCVEAFAAFYGSESERTNDLTLGGLHEAAHPSKDFLTQIKYDLKSGAVLPDGSLRAIVPGQVLRPPFCIVEVKAEVGKGACDPMAQAEQCYKAIYCSDEARPYYEVSCCPCLLVGIAGPNIWISGAIIGDYILAQPLADISFVPKFTVEELSPHSAVIRRMAHMLRALRITTTELEGFYTGSTWAAPSTPATTPHTKDGTSRGSTPQSQSMQNASTSAQTRPYIGPHFTTFKTKDDTKVVLKYTGRLSPEECRKAVFTALAYTDPATTQPTAVVVKFTHTYSATAHALLAEHAGEPFAPKLWFCEKVASVGMYVVVMDHLQDAQDAADRKMTATQYASLKKAITLLHGHDLAFGDLREPNVLLSGDGVMLIDFDWCGKEGEVFYPYDINMEAAMGWHPEVFPCELIKKEHDMHMLAALGDVGEEDGN</sequence>
<evidence type="ECO:0000313" key="2">
    <source>
        <dbReference type="EMBL" id="OJT06311.1"/>
    </source>
</evidence>
<dbReference type="Proteomes" id="UP000184267">
    <property type="component" value="Unassembled WGS sequence"/>
</dbReference>
<protein>
    <recommendedName>
        <fullName evidence="4">Protein kinase domain-containing protein</fullName>
    </recommendedName>
</protein>
<dbReference type="InterPro" id="IPR011009">
    <property type="entry name" value="Kinase-like_dom_sf"/>
</dbReference>
<feature type="region of interest" description="Disordered" evidence="1">
    <location>
        <begin position="126"/>
        <end position="145"/>
    </location>
</feature>
<feature type="compositionally biased region" description="Polar residues" evidence="1">
    <location>
        <begin position="399"/>
        <end position="418"/>
    </location>
</feature>
<reference evidence="2 3" key="1">
    <citation type="submission" date="2016-10" db="EMBL/GenBank/DDBJ databases">
        <title>Genome sequence of the basidiomycete white-rot fungus Trametes pubescens.</title>
        <authorList>
            <person name="Makela M.R."/>
            <person name="Granchi Z."/>
            <person name="Peng M."/>
            <person name="De Vries R.P."/>
            <person name="Grigoriev I."/>
            <person name="Riley R."/>
            <person name="Hilden K."/>
        </authorList>
    </citation>
    <scope>NUCLEOTIDE SEQUENCE [LARGE SCALE GENOMIC DNA]</scope>
    <source>
        <strain evidence="2 3">FBCC735</strain>
    </source>
</reference>
<organism evidence="2 3">
    <name type="scientific">Trametes pubescens</name>
    <name type="common">White-rot fungus</name>
    <dbReference type="NCBI Taxonomy" id="154538"/>
    <lineage>
        <taxon>Eukaryota</taxon>
        <taxon>Fungi</taxon>
        <taxon>Dikarya</taxon>
        <taxon>Basidiomycota</taxon>
        <taxon>Agaricomycotina</taxon>
        <taxon>Agaricomycetes</taxon>
        <taxon>Polyporales</taxon>
        <taxon>Polyporaceae</taxon>
        <taxon>Trametes</taxon>
    </lineage>
</organism>
<dbReference type="EMBL" id="MNAD01001325">
    <property type="protein sequence ID" value="OJT06311.1"/>
    <property type="molecule type" value="Genomic_DNA"/>
</dbReference>
<dbReference type="SUPFAM" id="SSF56112">
    <property type="entry name" value="Protein kinase-like (PK-like)"/>
    <property type="match status" value="1"/>
</dbReference>
<name>A0A1M2VF94_TRAPU</name>
<keyword evidence="3" id="KW-1185">Reference proteome</keyword>
<dbReference type="OrthoDB" id="2803068at2759"/>
<evidence type="ECO:0000313" key="3">
    <source>
        <dbReference type="Proteomes" id="UP000184267"/>
    </source>
</evidence>
<dbReference type="AlphaFoldDB" id="A0A1M2VF94"/>
<dbReference type="OMA" id="NIWISGA"/>
<evidence type="ECO:0000256" key="1">
    <source>
        <dbReference type="SAM" id="MobiDB-lite"/>
    </source>
</evidence>
<accession>A0A1M2VF94</accession>
<feature type="non-terminal residue" evidence="2">
    <location>
        <position position="1"/>
    </location>
</feature>
<feature type="region of interest" description="Disordered" evidence="1">
    <location>
        <begin position="384"/>
        <end position="419"/>
    </location>
</feature>
<evidence type="ECO:0008006" key="4">
    <source>
        <dbReference type="Google" id="ProtNLM"/>
    </source>
</evidence>